<dbReference type="AlphaFoldDB" id="A0A8J2PIX6"/>
<evidence type="ECO:0000313" key="2">
    <source>
        <dbReference type="Proteomes" id="UP000708208"/>
    </source>
</evidence>
<accession>A0A8J2PIX6</accession>
<organism evidence="1 2">
    <name type="scientific">Allacma fusca</name>
    <dbReference type="NCBI Taxonomy" id="39272"/>
    <lineage>
        <taxon>Eukaryota</taxon>
        <taxon>Metazoa</taxon>
        <taxon>Ecdysozoa</taxon>
        <taxon>Arthropoda</taxon>
        <taxon>Hexapoda</taxon>
        <taxon>Collembola</taxon>
        <taxon>Symphypleona</taxon>
        <taxon>Sminthuridae</taxon>
        <taxon>Allacma</taxon>
    </lineage>
</organism>
<keyword evidence="2" id="KW-1185">Reference proteome</keyword>
<dbReference type="Proteomes" id="UP000708208">
    <property type="component" value="Unassembled WGS sequence"/>
</dbReference>
<sequence length="199" mass="23072">MIANFGEVLEVKTGEDRMAFTIYRAGTTRKVSRDVLRLGMVTWTLIDLGESEFPQTENINLPICCIATDSTKFRAFGTAVCELFYAQFLIHTSNHRNNNQTRERFGNDFNYIQGRIATVINRDFRILLRNILCYSPMHCKNMMETVEHISPSGQEIAQYSYLDLVRELAQQIATPSRNIRRHVMNRKAEEFVGDNLYFD</sequence>
<gene>
    <name evidence="1" type="ORF">AFUS01_LOCUS33965</name>
</gene>
<name>A0A8J2PIX6_9HEXA</name>
<dbReference type="EMBL" id="CAJVCH010530506">
    <property type="protein sequence ID" value="CAG7823769.1"/>
    <property type="molecule type" value="Genomic_DNA"/>
</dbReference>
<protein>
    <submittedName>
        <fullName evidence="1">Uncharacterized protein</fullName>
    </submittedName>
</protein>
<reference evidence="1" key="1">
    <citation type="submission" date="2021-06" db="EMBL/GenBank/DDBJ databases">
        <authorList>
            <person name="Hodson N. C."/>
            <person name="Mongue J. A."/>
            <person name="Jaron S. K."/>
        </authorList>
    </citation>
    <scope>NUCLEOTIDE SEQUENCE</scope>
</reference>
<comment type="caution">
    <text evidence="1">The sequence shown here is derived from an EMBL/GenBank/DDBJ whole genome shotgun (WGS) entry which is preliminary data.</text>
</comment>
<proteinExistence type="predicted"/>
<evidence type="ECO:0000313" key="1">
    <source>
        <dbReference type="EMBL" id="CAG7823769.1"/>
    </source>
</evidence>